<gene>
    <name evidence="1" type="ORF">TNCT_591831</name>
</gene>
<sequence length="91" mass="10003">MEITSLNRLRGALKATVKKVELFGTGIALNISGIQLPQDIQLADPEFSKAGKVDMLLGAEVFFRILKYEKMQIGESIVLQGSVFRYGKASN</sequence>
<protein>
    <submittedName>
        <fullName evidence="1">Uncharacterized protein</fullName>
    </submittedName>
</protein>
<organism evidence="1 2">
    <name type="scientific">Trichonephila clavata</name>
    <name type="common">Joro spider</name>
    <name type="synonym">Nephila clavata</name>
    <dbReference type="NCBI Taxonomy" id="2740835"/>
    <lineage>
        <taxon>Eukaryota</taxon>
        <taxon>Metazoa</taxon>
        <taxon>Ecdysozoa</taxon>
        <taxon>Arthropoda</taxon>
        <taxon>Chelicerata</taxon>
        <taxon>Arachnida</taxon>
        <taxon>Araneae</taxon>
        <taxon>Araneomorphae</taxon>
        <taxon>Entelegynae</taxon>
        <taxon>Araneoidea</taxon>
        <taxon>Nephilidae</taxon>
        <taxon>Trichonephila</taxon>
    </lineage>
</organism>
<dbReference type="EMBL" id="BMAO01005970">
    <property type="protein sequence ID" value="GFR05042.1"/>
    <property type="molecule type" value="Genomic_DNA"/>
</dbReference>
<comment type="caution">
    <text evidence="1">The sequence shown here is derived from an EMBL/GenBank/DDBJ whole genome shotgun (WGS) entry which is preliminary data.</text>
</comment>
<keyword evidence="2" id="KW-1185">Reference proteome</keyword>
<dbReference type="AlphaFoldDB" id="A0A8X6GII6"/>
<dbReference type="Proteomes" id="UP000887116">
    <property type="component" value="Unassembled WGS sequence"/>
</dbReference>
<proteinExistence type="predicted"/>
<evidence type="ECO:0000313" key="1">
    <source>
        <dbReference type="EMBL" id="GFR05042.1"/>
    </source>
</evidence>
<dbReference type="OrthoDB" id="8052806at2759"/>
<reference evidence="1" key="1">
    <citation type="submission" date="2020-07" db="EMBL/GenBank/DDBJ databases">
        <title>Multicomponent nature underlies the extraordinary mechanical properties of spider dragline silk.</title>
        <authorList>
            <person name="Kono N."/>
            <person name="Nakamura H."/>
            <person name="Mori M."/>
            <person name="Yoshida Y."/>
            <person name="Ohtoshi R."/>
            <person name="Malay A.D."/>
            <person name="Moran D.A.P."/>
            <person name="Tomita M."/>
            <person name="Numata K."/>
            <person name="Arakawa K."/>
        </authorList>
    </citation>
    <scope>NUCLEOTIDE SEQUENCE</scope>
</reference>
<name>A0A8X6GII6_TRICU</name>
<accession>A0A8X6GII6</accession>
<evidence type="ECO:0000313" key="2">
    <source>
        <dbReference type="Proteomes" id="UP000887116"/>
    </source>
</evidence>